<dbReference type="Pfam" id="PF23493">
    <property type="entry name" value="CysS_C"/>
    <property type="match status" value="1"/>
</dbReference>
<evidence type="ECO:0000259" key="13">
    <source>
        <dbReference type="SMART" id="SM00840"/>
    </source>
</evidence>
<keyword evidence="15" id="KW-1185">Reference proteome</keyword>
<dbReference type="PRINTS" id="PR00983">
    <property type="entry name" value="TRNASYNTHCYS"/>
</dbReference>
<dbReference type="InterPro" id="IPR024909">
    <property type="entry name" value="Cys-tRNA/MSH_ligase"/>
</dbReference>
<dbReference type="Pfam" id="PF09190">
    <property type="entry name" value="DALR_2"/>
    <property type="match status" value="1"/>
</dbReference>
<evidence type="ECO:0000256" key="3">
    <source>
        <dbReference type="ARBA" id="ARBA00011245"/>
    </source>
</evidence>
<dbReference type="GO" id="GO:0004817">
    <property type="term" value="F:cysteine-tRNA ligase activity"/>
    <property type="evidence" value="ECO:0007669"/>
    <property type="project" value="UniProtKB-UniRule"/>
</dbReference>
<dbReference type="Proteomes" id="UP000295375">
    <property type="component" value="Unassembled WGS sequence"/>
</dbReference>
<evidence type="ECO:0000256" key="1">
    <source>
        <dbReference type="ARBA" id="ARBA00004496"/>
    </source>
</evidence>
<dbReference type="HAMAP" id="MF_00041">
    <property type="entry name" value="Cys_tRNA_synth"/>
    <property type="match status" value="1"/>
</dbReference>
<dbReference type="SMART" id="SM00840">
    <property type="entry name" value="DALR_2"/>
    <property type="match status" value="1"/>
</dbReference>
<keyword evidence="11 12" id="KW-0030">Aminoacyl-tRNA synthetase</keyword>
<dbReference type="GO" id="GO:0005524">
    <property type="term" value="F:ATP binding"/>
    <property type="evidence" value="ECO:0007669"/>
    <property type="project" value="UniProtKB-UniRule"/>
</dbReference>
<reference evidence="14 15" key="1">
    <citation type="submission" date="2019-03" db="EMBL/GenBank/DDBJ databases">
        <title>Genomic Encyclopedia of Type Strains, Phase IV (KMG-IV): sequencing the most valuable type-strain genomes for metagenomic binning, comparative biology and taxonomic classification.</title>
        <authorList>
            <person name="Goeker M."/>
        </authorList>
    </citation>
    <scope>NUCLEOTIDE SEQUENCE [LARGE SCALE GENOMIC DNA]</scope>
    <source>
        <strain evidence="14 15">DSM 103792</strain>
    </source>
</reference>
<keyword evidence="7 12" id="KW-0547">Nucleotide-binding</keyword>
<feature type="binding site" evidence="12">
    <location>
        <position position="28"/>
    </location>
    <ligand>
        <name>Zn(2+)</name>
        <dbReference type="ChEBI" id="CHEBI:29105"/>
    </ligand>
</feature>
<dbReference type="OrthoDB" id="9815130at2"/>
<evidence type="ECO:0000256" key="8">
    <source>
        <dbReference type="ARBA" id="ARBA00022833"/>
    </source>
</evidence>
<keyword evidence="6 12" id="KW-0479">Metal-binding</keyword>
<keyword evidence="10 12" id="KW-0648">Protein biosynthesis</keyword>
<accession>A0A4R6UNM6</accession>
<dbReference type="PANTHER" id="PTHR10890:SF3">
    <property type="entry name" value="CYSTEINE--TRNA LIGASE, CYTOPLASMIC"/>
    <property type="match status" value="1"/>
</dbReference>
<dbReference type="EC" id="6.1.1.16" evidence="12"/>
<feature type="domain" description="Cysteinyl-tRNA synthetase class Ia DALR" evidence="13">
    <location>
        <begin position="340"/>
        <end position="401"/>
    </location>
</feature>
<protein>
    <recommendedName>
        <fullName evidence="12">Cysteine--tRNA ligase</fullName>
        <ecNumber evidence="12">6.1.1.16</ecNumber>
    </recommendedName>
    <alternativeName>
        <fullName evidence="12">Cysteinyl-tRNA synthetase</fullName>
        <shortName evidence="12">CysRS</shortName>
    </alternativeName>
</protein>
<dbReference type="SUPFAM" id="SSF52374">
    <property type="entry name" value="Nucleotidylyl transferase"/>
    <property type="match status" value="1"/>
</dbReference>
<dbReference type="GO" id="GO:0006423">
    <property type="term" value="P:cysteinyl-tRNA aminoacylation"/>
    <property type="evidence" value="ECO:0007669"/>
    <property type="project" value="UniProtKB-UniRule"/>
</dbReference>
<feature type="binding site" evidence="12">
    <location>
        <position position="269"/>
    </location>
    <ligand>
        <name>ATP</name>
        <dbReference type="ChEBI" id="CHEBI:30616"/>
    </ligand>
</feature>
<evidence type="ECO:0000256" key="7">
    <source>
        <dbReference type="ARBA" id="ARBA00022741"/>
    </source>
</evidence>
<organism evidence="14 15">
    <name type="scientific">Permianibacter aggregans</name>
    <dbReference type="NCBI Taxonomy" id="1510150"/>
    <lineage>
        <taxon>Bacteria</taxon>
        <taxon>Pseudomonadati</taxon>
        <taxon>Pseudomonadota</taxon>
        <taxon>Gammaproteobacteria</taxon>
        <taxon>Pseudomonadales</taxon>
        <taxon>Pseudomonadaceae</taxon>
        <taxon>Permianibacter</taxon>
    </lineage>
</organism>
<evidence type="ECO:0000256" key="6">
    <source>
        <dbReference type="ARBA" id="ARBA00022723"/>
    </source>
</evidence>
<dbReference type="RefSeq" id="WP_133591534.1">
    <property type="nucleotide sequence ID" value="NZ_CP037953.1"/>
</dbReference>
<dbReference type="Gene3D" id="1.20.120.1910">
    <property type="entry name" value="Cysteine-tRNA ligase, C-terminal anti-codon recognition domain"/>
    <property type="match status" value="1"/>
</dbReference>
<dbReference type="GO" id="GO:0005829">
    <property type="term" value="C:cytosol"/>
    <property type="evidence" value="ECO:0007669"/>
    <property type="project" value="TreeGrafter"/>
</dbReference>
<feature type="binding site" evidence="12">
    <location>
        <position position="209"/>
    </location>
    <ligand>
        <name>Zn(2+)</name>
        <dbReference type="ChEBI" id="CHEBI:29105"/>
    </ligand>
</feature>
<dbReference type="InterPro" id="IPR015273">
    <property type="entry name" value="Cys-tRNA-synt_Ia_DALR"/>
</dbReference>
<comment type="subcellular location">
    <subcellularLocation>
        <location evidence="1 12">Cytoplasm</location>
    </subcellularLocation>
</comment>
<sequence>MLQIYNTLTRQKEQFKPLQPGKVGMYVCGVTTYDYCHIGHARTYISFDVVARYLRFSGYQVLFVRNITDIDDKIIKRANEQQVGFEVIVDTYVKAMHDDFAALDILPPDVEPRATTTIEGIIAITEQLIARNMAYATADGDVYYRVKKFPEYGRLSGQSLDDLMSGARVEVGEQKENPLDFALWKSAKPNEPSWDSPWGKGRPGWHIECSAMSKACLGNTFDIHGGGSDLQFPHHENEIAQSEGANGCQFVRYWMHSGMVQVDAVKMSKSLGNFFTIRDVLKAYSAEVIRFFLLSGHYRSQLNYSQDNLDAAKNALARLYTALRGLPVTSKLAGESYETRFREAMDDDFNVPEAIAVLFDLVREINRLRANDEHAAAEHAAMFRRLAAVLGICQSDPESFFKQGSDDEAEEIEALIAERLAAKKAKNFARADEIRKELSECGIVLEDSATGTTWKRV</sequence>
<keyword evidence="9 12" id="KW-0067">ATP-binding</keyword>
<feature type="binding site" evidence="12">
    <location>
        <position position="238"/>
    </location>
    <ligand>
        <name>Zn(2+)</name>
        <dbReference type="ChEBI" id="CHEBI:29105"/>
    </ligand>
</feature>
<evidence type="ECO:0000256" key="11">
    <source>
        <dbReference type="ARBA" id="ARBA00023146"/>
    </source>
</evidence>
<feature type="short sequence motif" description="'HIGH' region" evidence="12">
    <location>
        <begin position="30"/>
        <end position="40"/>
    </location>
</feature>
<dbReference type="InterPro" id="IPR032678">
    <property type="entry name" value="tRNA-synt_1_cat_dom"/>
</dbReference>
<evidence type="ECO:0000256" key="5">
    <source>
        <dbReference type="ARBA" id="ARBA00022598"/>
    </source>
</evidence>
<evidence type="ECO:0000256" key="9">
    <source>
        <dbReference type="ARBA" id="ARBA00022840"/>
    </source>
</evidence>
<keyword evidence="8 12" id="KW-0862">Zinc</keyword>
<evidence type="ECO:0000256" key="10">
    <source>
        <dbReference type="ARBA" id="ARBA00022917"/>
    </source>
</evidence>
<dbReference type="FunFam" id="3.40.50.620:FF:000009">
    <property type="entry name" value="Cysteine--tRNA ligase"/>
    <property type="match status" value="1"/>
</dbReference>
<dbReference type="InterPro" id="IPR056411">
    <property type="entry name" value="CysS_C"/>
</dbReference>
<evidence type="ECO:0000313" key="14">
    <source>
        <dbReference type="EMBL" id="TDQ46795.1"/>
    </source>
</evidence>
<dbReference type="AlphaFoldDB" id="A0A4R6UNM6"/>
<dbReference type="PANTHER" id="PTHR10890">
    <property type="entry name" value="CYSTEINYL-TRNA SYNTHETASE"/>
    <property type="match status" value="1"/>
</dbReference>
<evidence type="ECO:0000256" key="2">
    <source>
        <dbReference type="ARBA" id="ARBA00005594"/>
    </source>
</evidence>
<dbReference type="EMBL" id="SNYM01000012">
    <property type="protein sequence ID" value="TDQ46795.1"/>
    <property type="molecule type" value="Genomic_DNA"/>
</dbReference>
<dbReference type="Gene3D" id="3.40.50.620">
    <property type="entry name" value="HUPs"/>
    <property type="match status" value="1"/>
</dbReference>
<dbReference type="InterPro" id="IPR009080">
    <property type="entry name" value="tRNAsynth_Ia_anticodon-bd"/>
</dbReference>
<dbReference type="NCBIfam" id="TIGR00435">
    <property type="entry name" value="cysS"/>
    <property type="match status" value="1"/>
</dbReference>
<evidence type="ECO:0000313" key="15">
    <source>
        <dbReference type="Proteomes" id="UP000295375"/>
    </source>
</evidence>
<dbReference type="InterPro" id="IPR015803">
    <property type="entry name" value="Cys-tRNA-ligase"/>
</dbReference>
<dbReference type="SUPFAM" id="SSF47323">
    <property type="entry name" value="Anticodon-binding domain of a subclass of class I aminoacyl-tRNA synthetases"/>
    <property type="match status" value="1"/>
</dbReference>
<feature type="short sequence motif" description="'KMSKS' region" evidence="12">
    <location>
        <begin position="266"/>
        <end position="270"/>
    </location>
</feature>
<gene>
    <name evidence="12" type="primary">cysS</name>
    <name evidence="14" type="ORF">EV696_11250</name>
</gene>
<comment type="catalytic activity">
    <reaction evidence="12">
        <text>tRNA(Cys) + L-cysteine + ATP = L-cysteinyl-tRNA(Cys) + AMP + diphosphate</text>
        <dbReference type="Rhea" id="RHEA:17773"/>
        <dbReference type="Rhea" id="RHEA-COMP:9661"/>
        <dbReference type="Rhea" id="RHEA-COMP:9679"/>
        <dbReference type="ChEBI" id="CHEBI:30616"/>
        <dbReference type="ChEBI" id="CHEBI:33019"/>
        <dbReference type="ChEBI" id="CHEBI:35235"/>
        <dbReference type="ChEBI" id="CHEBI:78442"/>
        <dbReference type="ChEBI" id="CHEBI:78517"/>
        <dbReference type="ChEBI" id="CHEBI:456215"/>
        <dbReference type="EC" id="6.1.1.16"/>
    </reaction>
</comment>
<comment type="similarity">
    <text evidence="2 12">Belongs to the class-I aminoacyl-tRNA synthetase family.</text>
</comment>
<dbReference type="Pfam" id="PF01406">
    <property type="entry name" value="tRNA-synt_1e"/>
    <property type="match status" value="1"/>
</dbReference>
<evidence type="ECO:0000256" key="12">
    <source>
        <dbReference type="HAMAP-Rule" id="MF_00041"/>
    </source>
</evidence>
<name>A0A4R6UNM6_9GAMM</name>
<keyword evidence="5 12" id="KW-0436">Ligase</keyword>
<dbReference type="CDD" id="cd07963">
    <property type="entry name" value="Anticodon_Ia_Cys"/>
    <property type="match status" value="1"/>
</dbReference>
<dbReference type="InterPro" id="IPR014729">
    <property type="entry name" value="Rossmann-like_a/b/a_fold"/>
</dbReference>
<comment type="subunit">
    <text evidence="3 12">Monomer.</text>
</comment>
<comment type="caution">
    <text evidence="14">The sequence shown here is derived from an EMBL/GenBank/DDBJ whole genome shotgun (WGS) entry which is preliminary data.</text>
</comment>
<dbReference type="CDD" id="cd00672">
    <property type="entry name" value="CysRS_core"/>
    <property type="match status" value="1"/>
</dbReference>
<dbReference type="GO" id="GO:0008270">
    <property type="term" value="F:zinc ion binding"/>
    <property type="evidence" value="ECO:0007669"/>
    <property type="project" value="UniProtKB-UniRule"/>
</dbReference>
<comment type="cofactor">
    <cofactor evidence="12">
        <name>Zn(2+)</name>
        <dbReference type="ChEBI" id="CHEBI:29105"/>
    </cofactor>
    <text evidence="12">Binds 1 zinc ion per subunit.</text>
</comment>
<keyword evidence="4 12" id="KW-0963">Cytoplasm</keyword>
<feature type="binding site" evidence="12">
    <location>
        <position position="234"/>
    </location>
    <ligand>
        <name>Zn(2+)</name>
        <dbReference type="ChEBI" id="CHEBI:29105"/>
    </ligand>
</feature>
<evidence type="ECO:0000256" key="4">
    <source>
        <dbReference type="ARBA" id="ARBA00022490"/>
    </source>
</evidence>
<proteinExistence type="inferred from homology"/>